<comment type="caution">
    <text evidence="2">The sequence shown here is derived from an EMBL/GenBank/DDBJ whole genome shotgun (WGS) entry which is preliminary data.</text>
</comment>
<evidence type="ECO:0000313" key="3">
    <source>
        <dbReference type="Proteomes" id="UP000642284"/>
    </source>
</evidence>
<sequence length="131" mass="13803">MTHGAIRKARAGFVLLSVALLLLLVGPLTGDAQAATRCAGRKVDTLTFSTGSVHVYRSGGFLCAMTYAKHPGTTRSMSVSIQARGSRAVVKSGRAKKSMGPVRTLAGSRKVWIKGSVGGGKVSEGWIRYPR</sequence>
<feature type="chain" id="PRO_5046974850" description="Secreted protein" evidence="1">
    <location>
        <begin position="35"/>
        <end position="131"/>
    </location>
</feature>
<evidence type="ECO:0000313" key="2">
    <source>
        <dbReference type="EMBL" id="MBC9716980.1"/>
    </source>
</evidence>
<dbReference type="EMBL" id="JACTVJ010000017">
    <property type="protein sequence ID" value="MBC9716980.1"/>
    <property type="molecule type" value="Genomic_DNA"/>
</dbReference>
<reference evidence="2 3" key="1">
    <citation type="submission" date="2020-08" db="EMBL/GenBank/DDBJ databases">
        <title>Genemic of Streptomyces polyaspartic.</title>
        <authorList>
            <person name="Liu W."/>
        </authorList>
    </citation>
    <scope>NUCLEOTIDE SEQUENCE [LARGE SCALE GENOMIC DNA]</scope>
    <source>
        <strain evidence="2 3">TRM66268-LWL</strain>
    </source>
</reference>
<name>A0ABR7SQM9_9ACTN</name>
<evidence type="ECO:0000256" key="1">
    <source>
        <dbReference type="SAM" id="SignalP"/>
    </source>
</evidence>
<keyword evidence="3" id="KW-1185">Reference proteome</keyword>
<feature type="signal peptide" evidence="1">
    <location>
        <begin position="1"/>
        <end position="34"/>
    </location>
</feature>
<gene>
    <name evidence="2" type="ORF">H9Y04_31045</name>
</gene>
<accession>A0ABR7SQM9</accession>
<proteinExistence type="predicted"/>
<protein>
    <recommendedName>
        <fullName evidence="4">Secreted protein</fullName>
    </recommendedName>
</protein>
<keyword evidence="1" id="KW-0732">Signal</keyword>
<dbReference type="Proteomes" id="UP000642284">
    <property type="component" value="Unassembled WGS sequence"/>
</dbReference>
<evidence type="ECO:0008006" key="4">
    <source>
        <dbReference type="Google" id="ProtNLM"/>
    </source>
</evidence>
<organism evidence="2 3">
    <name type="scientific">Streptomyces polyasparticus</name>
    <dbReference type="NCBI Taxonomy" id="2767826"/>
    <lineage>
        <taxon>Bacteria</taxon>
        <taxon>Bacillati</taxon>
        <taxon>Actinomycetota</taxon>
        <taxon>Actinomycetes</taxon>
        <taxon>Kitasatosporales</taxon>
        <taxon>Streptomycetaceae</taxon>
        <taxon>Streptomyces</taxon>
    </lineage>
</organism>